<evidence type="ECO:0000256" key="7">
    <source>
        <dbReference type="PIRSR" id="PIRSR602387-1"/>
    </source>
</evidence>
<dbReference type="Proteomes" id="UP000186914">
    <property type="component" value="Unassembled WGS sequence"/>
</dbReference>
<dbReference type="PRINTS" id="PR00157">
    <property type="entry name" value="PLASTOCYANIN"/>
</dbReference>
<feature type="binding site" evidence="7">
    <location>
        <position position="148"/>
    </location>
    <ligand>
        <name>Cu cation</name>
        <dbReference type="ChEBI" id="CHEBI:23378"/>
    </ligand>
</feature>
<organism evidence="9 10">
    <name type="scientific">Haladaptatus litoreus</name>
    <dbReference type="NCBI Taxonomy" id="553468"/>
    <lineage>
        <taxon>Archaea</taxon>
        <taxon>Methanobacteriati</taxon>
        <taxon>Methanobacteriota</taxon>
        <taxon>Stenosarchaea group</taxon>
        <taxon>Halobacteria</taxon>
        <taxon>Halobacteriales</taxon>
        <taxon>Haladaptataceae</taxon>
        <taxon>Haladaptatus</taxon>
    </lineage>
</organism>
<evidence type="ECO:0000313" key="9">
    <source>
        <dbReference type="EMBL" id="SIQ82339.1"/>
    </source>
</evidence>
<dbReference type="CDD" id="cd04220">
    <property type="entry name" value="Halocyanin"/>
    <property type="match status" value="1"/>
</dbReference>
<evidence type="ECO:0000256" key="5">
    <source>
        <dbReference type="ARBA" id="ARBA00023008"/>
    </source>
</evidence>
<evidence type="ECO:0000256" key="2">
    <source>
        <dbReference type="ARBA" id="ARBA00022448"/>
    </source>
</evidence>
<keyword evidence="3 7" id="KW-0479">Metal-binding</keyword>
<keyword evidence="6" id="KW-0472">Membrane</keyword>
<keyword evidence="2" id="KW-0813">Transport</keyword>
<feature type="binding site" evidence="7">
    <location>
        <position position="113"/>
    </location>
    <ligand>
        <name>Cu cation</name>
        <dbReference type="ChEBI" id="CHEBI:23378"/>
    </ligand>
</feature>
<keyword evidence="5 7" id="KW-0186">Copper</keyword>
<dbReference type="InterPro" id="IPR028871">
    <property type="entry name" value="BlueCu_1_BS"/>
</dbReference>
<feature type="binding site" evidence="7">
    <location>
        <position position="156"/>
    </location>
    <ligand>
        <name>Cu cation</name>
        <dbReference type="ChEBI" id="CHEBI:23378"/>
    </ligand>
</feature>
<comment type="cofactor">
    <cofactor evidence="7">
        <name>Cu(2+)</name>
        <dbReference type="ChEBI" id="CHEBI:29036"/>
    </cofactor>
    <text evidence="7">The crystal structure with reduced Cu(1+) has also been determined.</text>
</comment>
<dbReference type="GO" id="GO:0005507">
    <property type="term" value="F:copper ion binding"/>
    <property type="evidence" value="ECO:0007669"/>
    <property type="project" value="InterPro"/>
</dbReference>
<evidence type="ECO:0000256" key="1">
    <source>
        <dbReference type="ARBA" id="ARBA00004370"/>
    </source>
</evidence>
<keyword evidence="4" id="KW-0249">Electron transport</keyword>
<comment type="subcellular location">
    <subcellularLocation>
        <location evidence="1">Membrane</location>
    </subcellularLocation>
</comment>
<dbReference type="AlphaFoldDB" id="A0A1N6VWU3"/>
<dbReference type="Gene3D" id="2.60.40.420">
    <property type="entry name" value="Cupredoxins - blue copper proteins"/>
    <property type="match status" value="1"/>
</dbReference>
<gene>
    <name evidence="9" type="ORF">SAMN05421858_0519</name>
</gene>
<dbReference type="PANTHER" id="PTHR34192">
    <property type="entry name" value="PLASTOCYANIN MAJOR ISOFORM, CHLOROPLASTIC-RELATED"/>
    <property type="match status" value="1"/>
</dbReference>
<dbReference type="InterPro" id="IPR008972">
    <property type="entry name" value="Cupredoxin"/>
</dbReference>
<dbReference type="SUPFAM" id="SSF49503">
    <property type="entry name" value="Cupredoxins"/>
    <property type="match status" value="1"/>
</dbReference>
<dbReference type="PROSITE" id="PS00196">
    <property type="entry name" value="COPPER_BLUE"/>
    <property type="match status" value="1"/>
</dbReference>
<dbReference type="PROSITE" id="PS51257">
    <property type="entry name" value="PROKAR_LIPOPROTEIN"/>
    <property type="match status" value="1"/>
</dbReference>
<feature type="binding site" evidence="7">
    <location>
        <position position="151"/>
    </location>
    <ligand>
        <name>Cu cation</name>
        <dbReference type="ChEBI" id="CHEBI:23378"/>
    </ligand>
</feature>
<dbReference type="EMBL" id="FTNO01000001">
    <property type="protein sequence ID" value="SIQ82339.1"/>
    <property type="molecule type" value="Genomic_DNA"/>
</dbReference>
<accession>A0A1N6VWU3</accession>
<name>A0A1N6VWU3_9EURY</name>
<dbReference type="Pfam" id="PF00127">
    <property type="entry name" value="Copper-bind"/>
    <property type="match status" value="1"/>
</dbReference>
<dbReference type="InterPro" id="IPR000923">
    <property type="entry name" value="BlueCu_1"/>
</dbReference>
<dbReference type="InterPro" id="IPR017533">
    <property type="entry name" value="Halocyanin"/>
</dbReference>
<dbReference type="GO" id="GO:0009055">
    <property type="term" value="F:electron transfer activity"/>
    <property type="evidence" value="ECO:0007669"/>
    <property type="project" value="InterPro"/>
</dbReference>
<evidence type="ECO:0000259" key="8">
    <source>
        <dbReference type="Pfam" id="PF00127"/>
    </source>
</evidence>
<sequence length="166" mass="17560">MTEKATNYSRRTVVRTVGTMAATVGLAGCIGGTGTNGGGTKDPDESYVEDEPDYGGWFEGANNYNGTVDRREQDEVTVQVGAGSRGMAFAPASVMVSSGTTIVWEWTGRGSSHNVAARGGTFKSEFTGSEGHTFEYTLENSGIYKYVCEPHESSGMKGAVVVDESE</sequence>
<proteinExistence type="predicted"/>
<evidence type="ECO:0000256" key="4">
    <source>
        <dbReference type="ARBA" id="ARBA00022982"/>
    </source>
</evidence>
<dbReference type="RefSeq" id="WP_076427687.1">
    <property type="nucleotide sequence ID" value="NZ_FTNO01000001.1"/>
</dbReference>
<feature type="domain" description="Blue (type 1) copper" evidence="8">
    <location>
        <begin position="77"/>
        <end position="162"/>
    </location>
</feature>
<keyword evidence="10" id="KW-1185">Reference proteome</keyword>
<evidence type="ECO:0000256" key="3">
    <source>
        <dbReference type="ARBA" id="ARBA00022723"/>
    </source>
</evidence>
<reference evidence="10" key="1">
    <citation type="submission" date="2017-01" db="EMBL/GenBank/DDBJ databases">
        <authorList>
            <person name="Varghese N."/>
            <person name="Submissions S."/>
        </authorList>
    </citation>
    <scope>NUCLEOTIDE SEQUENCE [LARGE SCALE GENOMIC DNA]</scope>
    <source>
        <strain evidence="10">CGMCC 1.7737</strain>
    </source>
</reference>
<dbReference type="NCBIfam" id="TIGR03102">
    <property type="entry name" value="halo_cynanin"/>
    <property type="match status" value="1"/>
</dbReference>
<dbReference type="GO" id="GO:0016020">
    <property type="term" value="C:membrane"/>
    <property type="evidence" value="ECO:0007669"/>
    <property type="project" value="UniProtKB-SubCell"/>
</dbReference>
<dbReference type="OrthoDB" id="11088at2157"/>
<protein>
    <submittedName>
        <fullName evidence="9">Halocyanin domain-containing protein</fullName>
    </submittedName>
</protein>
<dbReference type="InterPro" id="IPR002387">
    <property type="entry name" value="Plastocyanin"/>
</dbReference>
<evidence type="ECO:0000256" key="6">
    <source>
        <dbReference type="ARBA" id="ARBA00023136"/>
    </source>
</evidence>
<evidence type="ECO:0000313" key="10">
    <source>
        <dbReference type="Proteomes" id="UP000186914"/>
    </source>
</evidence>
<dbReference type="PANTHER" id="PTHR34192:SF10">
    <property type="entry name" value="PLASTOCYANIN MAJOR ISOFORM, CHLOROPLASTIC-RELATED"/>
    <property type="match status" value="1"/>
</dbReference>